<reference evidence="5" key="1">
    <citation type="submission" date="2019-08" db="EMBL/GenBank/DDBJ databases">
        <authorList>
            <person name="Kucharzyk K."/>
            <person name="Murdoch R.W."/>
            <person name="Higgins S."/>
            <person name="Loffler F."/>
        </authorList>
    </citation>
    <scope>NUCLEOTIDE SEQUENCE</scope>
</reference>
<dbReference type="InterPro" id="IPR029062">
    <property type="entry name" value="Class_I_gatase-like"/>
</dbReference>
<dbReference type="EMBL" id="VSSQ01001167">
    <property type="protein sequence ID" value="MPM05800.1"/>
    <property type="molecule type" value="Genomic_DNA"/>
</dbReference>
<comment type="caution">
    <text evidence="5">The sequence shown here is derived from an EMBL/GenBank/DDBJ whole genome shotgun (WGS) entry which is preliminary data.</text>
</comment>
<keyword evidence="4" id="KW-0720">Serine protease</keyword>
<protein>
    <recommendedName>
        <fullName evidence="6">Peptidase E</fullName>
    </recommendedName>
</protein>
<dbReference type="Pfam" id="PF03575">
    <property type="entry name" value="Peptidase_S51"/>
    <property type="match status" value="1"/>
</dbReference>
<evidence type="ECO:0000313" key="5">
    <source>
        <dbReference type="EMBL" id="MPM05800.1"/>
    </source>
</evidence>
<sequence>MGTIFAIGGGEISNFETLDIDKKIVESVHKKIPKALFIPTASGEPQSYIDSFNYIYGEKLGCNTDVLLLLEGRTSNEEARKKIINTDIIYVGGGNTSMMLQVWENYGIDKSLKEAYKNGKILSGLSAGSICWFKSGLSDSQSFYNEDKWDYIVIEGINLINAMHCPHYNEDKIEEDFNQKILEYDEIGIAIDNNCAIEFKNNYYKIHKSNINSKAYKLYQLNGRVIREELTNITEYKLIEELINK</sequence>
<gene>
    <name evidence="5" type="ORF">SDC9_52095</name>
</gene>
<dbReference type="PANTHER" id="PTHR20842">
    <property type="entry name" value="PROTEASE S51 ALPHA-ASPARTYL DIPEPTIDASE"/>
    <property type="match status" value="1"/>
</dbReference>
<keyword evidence="2" id="KW-0645">Protease</keyword>
<name>A0A644WPQ8_9ZZZZ</name>
<dbReference type="AlphaFoldDB" id="A0A644WPQ8"/>
<dbReference type="InterPro" id="IPR005320">
    <property type="entry name" value="Peptidase_S51"/>
</dbReference>
<comment type="similarity">
    <text evidence="1">Belongs to the peptidase S51 family.</text>
</comment>
<evidence type="ECO:0000256" key="3">
    <source>
        <dbReference type="ARBA" id="ARBA00022801"/>
    </source>
</evidence>
<dbReference type="SUPFAM" id="SSF52317">
    <property type="entry name" value="Class I glutamine amidotransferase-like"/>
    <property type="match status" value="1"/>
</dbReference>
<dbReference type="Gene3D" id="3.40.50.880">
    <property type="match status" value="1"/>
</dbReference>
<proteinExistence type="inferred from homology"/>
<evidence type="ECO:0008006" key="6">
    <source>
        <dbReference type="Google" id="ProtNLM"/>
    </source>
</evidence>
<evidence type="ECO:0000256" key="4">
    <source>
        <dbReference type="ARBA" id="ARBA00022825"/>
    </source>
</evidence>
<keyword evidence="3" id="KW-0378">Hydrolase</keyword>
<dbReference type="CDD" id="cd03146">
    <property type="entry name" value="GAT1_Peptidase_E"/>
    <property type="match status" value="1"/>
</dbReference>
<evidence type="ECO:0000256" key="1">
    <source>
        <dbReference type="ARBA" id="ARBA00006534"/>
    </source>
</evidence>
<dbReference type="PANTHER" id="PTHR20842:SF0">
    <property type="entry name" value="ALPHA-ASPARTYL DIPEPTIDASE"/>
    <property type="match status" value="1"/>
</dbReference>
<dbReference type="GO" id="GO:0008236">
    <property type="term" value="F:serine-type peptidase activity"/>
    <property type="evidence" value="ECO:0007669"/>
    <property type="project" value="UniProtKB-KW"/>
</dbReference>
<dbReference type="GO" id="GO:0006508">
    <property type="term" value="P:proteolysis"/>
    <property type="evidence" value="ECO:0007669"/>
    <property type="project" value="UniProtKB-KW"/>
</dbReference>
<organism evidence="5">
    <name type="scientific">bioreactor metagenome</name>
    <dbReference type="NCBI Taxonomy" id="1076179"/>
    <lineage>
        <taxon>unclassified sequences</taxon>
        <taxon>metagenomes</taxon>
        <taxon>ecological metagenomes</taxon>
    </lineage>
</organism>
<accession>A0A644WPQ8</accession>
<evidence type="ECO:0000256" key="2">
    <source>
        <dbReference type="ARBA" id="ARBA00022670"/>
    </source>
</evidence>